<feature type="compositionally biased region" description="Basic residues" evidence="1">
    <location>
        <begin position="1"/>
        <end position="12"/>
    </location>
</feature>
<reference evidence="2 3" key="1">
    <citation type="submission" date="2024-03" db="EMBL/GenBank/DDBJ databases">
        <title>The genome assembly and annotation of the cricket Gryllus longicercus Weissman &amp; Gray.</title>
        <authorList>
            <person name="Szrajer S."/>
            <person name="Gray D."/>
            <person name="Ylla G."/>
        </authorList>
    </citation>
    <scope>NUCLEOTIDE SEQUENCE [LARGE SCALE GENOMIC DNA]</scope>
    <source>
        <strain evidence="2">DAG 2021-001</strain>
        <tissue evidence="2">Whole body minus gut</tissue>
    </source>
</reference>
<dbReference type="EMBL" id="JAZDUA010000010">
    <property type="protein sequence ID" value="KAK7873707.1"/>
    <property type="molecule type" value="Genomic_DNA"/>
</dbReference>
<sequence>MTLGRAARRRGFPSHVPSQYKDGRTAPPRVSRSPRRRLSSRSARSPPGANAASPPLRGLLRQVVWRWRRI</sequence>
<name>A0AAN9WCC8_9ORTH</name>
<organism evidence="2 3">
    <name type="scientific">Gryllus longicercus</name>
    <dbReference type="NCBI Taxonomy" id="2509291"/>
    <lineage>
        <taxon>Eukaryota</taxon>
        <taxon>Metazoa</taxon>
        <taxon>Ecdysozoa</taxon>
        <taxon>Arthropoda</taxon>
        <taxon>Hexapoda</taxon>
        <taxon>Insecta</taxon>
        <taxon>Pterygota</taxon>
        <taxon>Neoptera</taxon>
        <taxon>Polyneoptera</taxon>
        <taxon>Orthoptera</taxon>
        <taxon>Ensifera</taxon>
        <taxon>Gryllidea</taxon>
        <taxon>Grylloidea</taxon>
        <taxon>Gryllidae</taxon>
        <taxon>Gryllinae</taxon>
        <taxon>Gryllus</taxon>
    </lineage>
</organism>
<proteinExistence type="predicted"/>
<gene>
    <name evidence="2" type="ORF">R5R35_013239</name>
</gene>
<dbReference type="Proteomes" id="UP001378592">
    <property type="component" value="Unassembled WGS sequence"/>
</dbReference>
<dbReference type="AlphaFoldDB" id="A0AAN9WCC8"/>
<comment type="caution">
    <text evidence="2">The sequence shown here is derived from an EMBL/GenBank/DDBJ whole genome shotgun (WGS) entry which is preliminary data.</text>
</comment>
<protein>
    <submittedName>
        <fullName evidence="2">Uncharacterized protein</fullName>
    </submittedName>
</protein>
<accession>A0AAN9WCC8</accession>
<evidence type="ECO:0000256" key="1">
    <source>
        <dbReference type="SAM" id="MobiDB-lite"/>
    </source>
</evidence>
<evidence type="ECO:0000313" key="3">
    <source>
        <dbReference type="Proteomes" id="UP001378592"/>
    </source>
</evidence>
<evidence type="ECO:0000313" key="2">
    <source>
        <dbReference type="EMBL" id="KAK7873707.1"/>
    </source>
</evidence>
<feature type="compositionally biased region" description="Low complexity" evidence="1">
    <location>
        <begin position="40"/>
        <end position="55"/>
    </location>
</feature>
<feature type="region of interest" description="Disordered" evidence="1">
    <location>
        <begin position="1"/>
        <end position="55"/>
    </location>
</feature>
<keyword evidence="3" id="KW-1185">Reference proteome</keyword>